<evidence type="ECO:0000313" key="1">
    <source>
        <dbReference type="EMBL" id="KAH0541649.1"/>
    </source>
</evidence>
<proteinExistence type="predicted"/>
<keyword evidence="2" id="KW-1185">Reference proteome</keyword>
<name>A0A9P8I675_9PEZI</name>
<dbReference type="AlphaFoldDB" id="A0A9P8I675"/>
<evidence type="ECO:0000313" key="2">
    <source>
        <dbReference type="Proteomes" id="UP000698800"/>
    </source>
</evidence>
<dbReference type="EMBL" id="JAGHQL010000072">
    <property type="protein sequence ID" value="KAH0541649.1"/>
    <property type="molecule type" value="Genomic_DNA"/>
</dbReference>
<gene>
    <name evidence="1" type="ORF">FGG08_003880</name>
</gene>
<comment type="caution">
    <text evidence="1">The sequence shown here is derived from an EMBL/GenBank/DDBJ whole genome shotgun (WGS) entry which is preliminary data.</text>
</comment>
<reference evidence="1" key="1">
    <citation type="submission" date="2021-03" db="EMBL/GenBank/DDBJ databases">
        <title>Comparative genomics and phylogenomic investigation of the class Geoglossomycetes provide insights into ecological specialization and systematics.</title>
        <authorList>
            <person name="Melie T."/>
            <person name="Pirro S."/>
            <person name="Miller A.N."/>
            <person name="Quandt A."/>
        </authorList>
    </citation>
    <scope>NUCLEOTIDE SEQUENCE</scope>
    <source>
        <strain evidence="1">GBOQ0MN5Z8</strain>
    </source>
</reference>
<dbReference type="Proteomes" id="UP000698800">
    <property type="component" value="Unassembled WGS sequence"/>
</dbReference>
<sequence>MKVIEACDGNLTQEIDTKASNRAENAVYLKGGSGLRQPLVKIAVVAAVAVNQQTPHPSSQIFEDDLPFRGSYGSREAANVAVRRDILDEWEESEMGEYEESGEMFVTAKATFSSLHDEEVEVIADKVELFEGDGIEANKIEELRDLMPKKRKVDVTDAPSQPGKTIFYHVLRRFTAGGGMECETTPELVAPLLPQPVQQPFET</sequence>
<organism evidence="1 2">
    <name type="scientific">Glutinoglossum americanum</name>
    <dbReference type="NCBI Taxonomy" id="1670608"/>
    <lineage>
        <taxon>Eukaryota</taxon>
        <taxon>Fungi</taxon>
        <taxon>Dikarya</taxon>
        <taxon>Ascomycota</taxon>
        <taxon>Pezizomycotina</taxon>
        <taxon>Geoglossomycetes</taxon>
        <taxon>Geoglossales</taxon>
        <taxon>Geoglossaceae</taxon>
        <taxon>Glutinoglossum</taxon>
    </lineage>
</organism>
<protein>
    <submittedName>
        <fullName evidence="1">Uncharacterized protein</fullName>
    </submittedName>
</protein>
<accession>A0A9P8I675</accession>